<accession>A0A1D7TJA2</accession>
<organism evidence="1 2">
    <name type="scientific">Sulfurospirillum halorespirans DSM 13726</name>
    <dbReference type="NCBI Taxonomy" id="1193502"/>
    <lineage>
        <taxon>Bacteria</taxon>
        <taxon>Pseudomonadati</taxon>
        <taxon>Campylobacterota</taxon>
        <taxon>Epsilonproteobacteria</taxon>
        <taxon>Campylobacterales</taxon>
        <taxon>Sulfurospirillaceae</taxon>
        <taxon>Sulfurospirillum</taxon>
    </lineage>
</organism>
<reference evidence="2" key="1">
    <citation type="submission" date="2016-08" db="EMBL/GenBank/DDBJ databases">
        <title>Complete genome sequence of the organohalide-respiring Epsilonproteobacterium Sulfurospirillum halorespirans.</title>
        <authorList>
            <person name="Goris T."/>
            <person name="Zimmermann J."/>
            <person name="Schenz B."/>
            <person name="Lemos M."/>
            <person name="Hackermueller J."/>
            <person name="Diekert G."/>
        </authorList>
    </citation>
    <scope>NUCLEOTIDE SEQUENCE [LARGE SCALE GENOMIC DNA]</scope>
    <source>
        <strain>DSM 13726</strain>
        <strain evidence="2">PCE-M2</strain>
    </source>
</reference>
<dbReference type="EMBL" id="CP017111">
    <property type="protein sequence ID" value="AOO65067.1"/>
    <property type="molecule type" value="Genomic_DNA"/>
</dbReference>
<dbReference type="RefSeq" id="WP_069477881.1">
    <property type="nucleotide sequence ID" value="NZ_CP017111.1"/>
</dbReference>
<sequence length="98" mass="11428">MNDKELYQQKKQTQLNEWKTGMIQFRTQAFAARTHLQLELNKHVKLLESKLEEGKIKLAELVKMTGHSFESAKKNFEIMWDSIIVAFADTAIKFKALT</sequence>
<evidence type="ECO:0000313" key="2">
    <source>
        <dbReference type="Proteomes" id="UP000094609"/>
    </source>
</evidence>
<evidence type="ECO:0000313" key="1">
    <source>
        <dbReference type="EMBL" id="AOO65067.1"/>
    </source>
</evidence>
<dbReference type="Proteomes" id="UP000094609">
    <property type="component" value="Chromosome"/>
</dbReference>
<dbReference type="PATRIC" id="fig|1193502.14.peg.1309"/>
<protein>
    <submittedName>
        <fullName evidence="1">Uncharacterized protein</fullName>
    </submittedName>
</protein>
<gene>
    <name evidence="1" type="ORF">SHALO_1289</name>
</gene>
<proteinExistence type="predicted"/>
<dbReference type="AlphaFoldDB" id="A0A1D7TJA2"/>
<dbReference type="KEGG" id="shal:SHALO_1289"/>
<keyword evidence="2" id="KW-1185">Reference proteome</keyword>
<name>A0A1D7TJA2_9BACT</name>